<dbReference type="SMART" id="SM00671">
    <property type="entry name" value="SEL1"/>
    <property type="match status" value="3"/>
</dbReference>
<dbReference type="InterPro" id="IPR050127">
    <property type="entry name" value="Serine_Proteases_S1"/>
</dbReference>
<evidence type="ECO:0000259" key="4">
    <source>
        <dbReference type="PROSITE" id="PS50240"/>
    </source>
</evidence>
<dbReference type="InterPro" id="IPR011990">
    <property type="entry name" value="TPR-like_helical_dom_sf"/>
</dbReference>
<proteinExistence type="predicted"/>
<accession>A0ABT5JMA3</accession>
<dbReference type="Pfam" id="PF08238">
    <property type="entry name" value="Sel1"/>
    <property type="match status" value="3"/>
</dbReference>
<dbReference type="RefSeq" id="WP_273676518.1">
    <property type="nucleotide sequence ID" value="NZ_JAQQXQ010000002.1"/>
</dbReference>
<feature type="signal peptide" evidence="3">
    <location>
        <begin position="1"/>
        <end position="23"/>
    </location>
</feature>
<dbReference type="Pfam" id="PF00089">
    <property type="entry name" value="Trypsin"/>
    <property type="match status" value="1"/>
</dbReference>
<dbReference type="PRINTS" id="PR00722">
    <property type="entry name" value="CHYMOTRYPSIN"/>
</dbReference>
<dbReference type="PANTHER" id="PTHR24264">
    <property type="entry name" value="TRYPSIN-RELATED"/>
    <property type="match status" value="1"/>
</dbReference>
<protein>
    <submittedName>
        <fullName evidence="5">Trypsin-like serine protease</fullName>
        <ecNumber evidence="5">3.4.21.-</ecNumber>
    </submittedName>
</protein>
<comment type="caution">
    <text evidence="5">The sequence shown here is derived from an EMBL/GenBank/DDBJ whole genome shotgun (WGS) entry which is preliminary data.</text>
</comment>
<dbReference type="EMBL" id="JAQQXQ010000002">
    <property type="protein sequence ID" value="MDC8753877.1"/>
    <property type="molecule type" value="Genomic_DNA"/>
</dbReference>
<feature type="chain" id="PRO_5046468945" evidence="3">
    <location>
        <begin position="24"/>
        <end position="758"/>
    </location>
</feature>
<evidence type="ECO:0000313" key="5">
    <source>
        <dbReference type="EMBL" id="MDC8753877.1"/>
    </source>
</evidence>
<name>A0ABT5JMA3_9SPHN</name>
<gene>
    <name evidence="5" type="ORF">OIK40_04385</name>
</gene>
<feature type="domain" description="Peptidase S1" evidence="4">
    <location>
        <begin position="494"/>
        <end position="749"/>
    </location>
</feature>
<keyword evidence="3" id="KW-0732">Signal</keyword>
<evidence type="ECO:0000256" key="1">
    <source>
        <dbReference type="ARBA" id="ARBA00022670"/>
    </source>
</evidence>
<dbReference type="Proteomes" id="UP001216558">
    <property type="component" value="Unassembled WGS sequence"/>
</dbReference>
<dbReference type="PANTHER" id="PTHR24264:SF54">
    <property type="entry name" value="PEPTIDASE S1 DOMAIN-CONTAINING PROTEIN"/>
    <property type="match status" value="1"/>
</dbReference>
<evidence type="ECO:0000256" key="3">
    <source>
        <dbReference type="SAM" id="SignalP"/>
    </source>
</evidence>
<dbReference type="SMART" id="SM00020">
    <property type="entry name" value="Tryp_SPc"/>
    <property type="match status" value="1"/>
</dbReference>
<dbReference type="SUPFAM" id="SSF81901">
    <property type="entry name" value="HCP-like"/>
    <property type="match status" value="2"/>
</dbReference>
<dbReference type="InterPro" id="IPR018114">
    <property type="entry name" value="TRYPSIN_HIS"/>
</dbReference>
<dbReference type="InterPro" id="IPR009003">
    <property type="entry name" value="Peptidase_S1_PA"/>
</dbReference>
<dbReference type="InterPro" id="IPR043504">
    <property type="entry name" value="Peptidase_S1_PA_chymotrypsin"/>
</dbReference>
<evidence type="ECO:0000313" key="6">
    <source>
        <dbReference type="Proteomes" id="UP001216558"/>
    </source>
</evidence>
<reference evidence="5 6" key="1">
    <citation type="submission" date="2022-10" db="EMBL/GenBank/DDBJ databases">
        <title>Erythrobacter sp. sf7 Genome sequencing.</title>
        <authorList>
            <person name="Park S."/>
        </authorList>
    </citation>
    <scope>NUCLEOTIDE SEQUENCE [LARGE SCALE GENOMIC DNA]</scope>
    <source>
        <strain evidence="6">sf7</strain>
    </source>
</reference>
<dbReference type="InterPro" id="IPR001254">
    <property type="entry name" value="Trypsin_dom"/>
</dbReference>
<dbReference type="CDD" id="cd00190">
    <property type="entry name" value="Tryp_SPc"/>
    <property type="match status" value="1"/>
</dbReference>
<dbReference type="EC" id="3.4.21.-" evidence="5"/>
<dbReference type="Gene3D" id="2.40.10.10">
    <property type="entry name" value="Trypsin-like serine proteases"/>
    <property type="match status" value="1"/>
</dbReference>
<dbReference type="InterPro" id="IPR006597">
    <property type="entry name" value="Sel1-like"/>
</dbReference>
<sequence length="758" mass="81623">MIRPLAVFFAVFWALAVPAGAQAPVPRQYDDRSVIERADPDKPAARVARENAAAADAQMRCDAGDLAGCAALGRAYMLGEGKPQNRPVAELLFRQTCDGAEASGCLGLGELFWHVPEEETRNLALVAFQRGCRLGALDACAKAAEAIELGVWTAGGDKASADALRRETCEKGGVASCRELAQSLFWRDRPDSEQARGQAVIERFCREGDAESCGILVSHLDKEENGNPVELREWRELGCRAGDAMHCRELAEQAFATGSGLPEDRSDALALFDRACELETYFCGQADDIRARPVLSAACTQGITADCVALGQLYADSQSALYAPSEAVTLLGDACEAGALAACGTAAGLLLNVLEGDWADSALRAERWFVTACDGGNDDACYSLARSLLDGEGLPPDRARGYALLAGVCERGDRSTCDWLIRRGETDPDAPVIPADSEYLPPMTAEEKAEVEQRWREEIQAQAAKDRADLCTTTRVEFRGIIYEDTICQVAPAMIGGFRMHPGEAPWQALLWRPATLNGQALPPGQRVACGGALVASGWILTAAHCVVDENKKSLIGPGHRVRLGVHNPRADEGVSYPILRAVPHPRYHEPSRAFDIALLRFDPRAGVKGEATNSIRSIRLDPVPLDDRRITQGLPVFTYGWGLTAVNGDSSEYLKGAKLELDDPARCTRRTEFRGELLRDAVLCASAPDRSQACNGDSGGPLITYGDAAKVPTVIGVVSAGEECGTTGVPSRYTRVAKVRDWIDDVMAGRTPARRRR</sequence>
<evidence type="ECO:0000256" key="2">
    <source>
        <dbReference type="ARBA" id="ARBA00022801"/>
    </source>
</evidence>
<keyword evidence="6" id="KW-1185">Reference proteome</keyword>
<organism evidence="5 6">
    <name type="scientific">Erythrobacter fulvus</name>
    <dbReference type="NCBI Taxonomy" id="2987523"/>
    <lineage>
        <taxon>Bacteria</taxon>
        <taxon>Pseudomonadati</taxon>
        <taxon>Pseudomonadota</taxon>
        <taxon>Alphaproteobacteria</taxon>
        <taxon>Sphingomonadales</taxon>
        <taxon>Erythrobacteraceae</taxon>
        <taxon>Erythrobacter/Porphyrobacter group</taxon>
        <taxon>Erythrobacter</taxon>
    </lineage>
</organism>
<dbReference type="GO" id="GO:0016787">
    <property type="term" value="F:hydrolase activity"/>
    <property type="evidence" value="ECO:0007669"/>
    <property type="project" value="UniProtKB-KW"/>
</dbReference>
<keyword evidence="2 5" id="KW-0378">Hydrolase</keyword>
<dbReference type="SUPFAM" id="SSF50494">
    <property type="entry name" value="Trypsin-like serine proteases"/>
    <property type="match status" value="1"/>
</dbReference>
<keyword evidence="1" id="KW-0645">Protease</keyword>
<dbReference type="InterPro" id="IPR001314">
    <property type="entry name" value="Peptidase_S1A"/>
</dbReference>
<dbReference type="PROSITE" id="PS50240">
    <property type="entry name" value="TRYPSIN_DOM"/>
    <property type="match status" value="1"/>
</dbReference>
<dbReference type="Gene3D" id="1.25.40.10">
    <property type="entry name" value="Tetratricopeptide repeat domain"/>
    <property type="match status" value="2"/>
</dbReference>
<dbReference type="PROSITE" id="PS00134">
    <property type="entry name" value="TRYPSIN_HIS"/>
    <property type="match status" value="1"/>
</dbReference>